<keyword evidence="3" id="KW-0812">Transmembrane</keyword>
<keyword evidence="3" id="KW-1133">Transmembrane helix</keyword>
<evidence type="ECO:0000256" key="3">
    <source>
        <dbReference type="SAM" id="Phobius"/>
    </source>
</evidence>
<dbReference type="NCBIfam" id="TIGR02302">
    <property type="entry name" value="aProt_lowcomp"/>
    <property type="match status" value="1"/>
</dbReference>
<feature type="transmembrane region" description="Helical" evidence="3">
    <location>
        <begin position="169"/>
        <end position="187"/>
    </location>
</feature>
<feature type="coiled-coil region" evidence="1">
    <location>
        <begin position="520"/>
        <end position="607"/>
    </location>
</feature>
<dbReference type="EMBL" id="BSYI01000013">
    <property type="protein sequence ID" value="GMG82834.1"/>
    <property type="molecule type" value="Genomic_DNA"/>
</dbReference>
<proteinExistence type="predicted"/>
<feature type="region of interest" description="Disordered" evidence="2">
    <location>
        <begin position="1"/>
        <end position="20"/>
    </location>
</feature>
<gene>
    <name evidence="4" type="ORF">LNKW23_20470</name>
</gene>
<accession>A0ABQ6LHR7</accession>
<feature type="region of interest" description="Disordered" evidence="2">
    <location>
        <begin position="660"/>
        <end position="715"/>
    </location>
</feature>
<feature type="compositionally biased region" description="Low complexity" evidence="2">
    <location>
        <begin position="667"/>
        <end position="692"/>
    </location>
</feature>
<feature type="compositionally biased region" description="Low complexity" evidence="2">
    <location>
        <begin position="788"/>
        <end position="804"/>
    </location>
</feature>
<evidence type="ECO:0000256" key="1">
    <source>
        <dbReference type="SAM" id="Coils"/>
    </source>
</evidence>
<feature type="transmembrane region" description="Helical" evidence="3">
    <location>
        <begin position="38"/>
        <end position="68"/>
    </location>
</feature>
<dbReference type="InterPro" id="IPR012683">
    <property type="entry name" value="CHP02302_TM"/>
</dbReference>
<evidence type="ECO:0000256" key="2">
    <source>
        <dbReference type="SAM" id="MobiDB-lite"/>
    </source>
</evidence>
<feature type="compositionally biased region" description="Polar residues" evidence="2">
    <location>
        <begin position="1"/>
        <end position="10"/>
    </location>
</feature>
<keyword evidence="1" id="KW-0175">Coiled coil</keyword>
<feature type="transmembrane region" description="Helical" evidence="3">
    <location>
        <begin position="74"/>
        <end position="95"/>
    </location>
</feature>
<evidence type="ECO:0000313" key="4">
    <source>
        <dbReference type="EMBL" id="GMG82834.1"/>
    </source>
</evidence>
<evidence type="ECO:0000313" key="5">
    <source>
        <dbReference type="Proteomes" id="UP001239909"/>
    </source>
</evidence>
<feature type="region of interest" description="Disordered" evidence="2">
    <location>
        <begin position="788"/>
        <end position="836"/>
    </location>
</feature>
<reference evidence="4 5" key="1">
    <citation type="submission" date="2023-04" db="EMBL/GenBank/DDBJ databases">
        <title>Marinoamorphus aggregata gen. nov., sp. Nov., isolate from tissue of brittle star Ophioplocus japonicus.</title>
        <authorList>
            <person name="Kawano K."/>
            <person name="Sawayama S."/>
            <person name="Nakagawa S."/>
        </authorList>
    </citation>
    <scope>NUCLEOTIDE SEQUENCE [LARGE SCALE GENOMIC DNA]</scope>
    <source>
        <strain evidence="4 5">NKW23</strain>
    </source>
</reference>
<organism evidence="4 5">
    <name type="scientific">Paralimibaculum aggregatum</name>
    <dbReference type="NCBI Taxonomy" id="3036245"/>
    <lineage>
        <taxon>Bacteria</taxon>
        <taxon>Pseudomonadati</taxon>
        <taxon>Pseudomonadota</taxon>
        <taxon>Alphaproteobacteria</taxon>
        <taxon>Rhodobacterales</taxon>
        <taxon>Paracoccaceae</taxon>
        <taxon>Paralimibaculum</taxon>
    </lineage>
</organism>
<dbReference type="Proteomes" id="UP001239909">
    <property type="component" value="Unassembled WGS sequence"/>
</dbReference>
<keyword evidence="5" id="KW-1185">Reference proteome</keyword>
<protein>
    <submittedName>
        <fullName evidence="4">TIGR02302 family protein</fullName>
    </submittedName>
</protein>
<keyword evidence="3" id="KW-0472">Membrane</keyword>
<sequence>MTGSPSTRNHPSAHPHSVFDRPRSLAKRLRRAIDLSEAALWVEALAGALWPAFALLCALAAAAVLGALEGLGAAGHWTALGLAGAALLAALAWGFRDFRLPRRAAAMRRLDASRPERPLAVITDRMAAAPGQDGFARALWHEHQRRAEAAAAEMRASAPDLRLARRDRWALRLATPVLLVAALIGAGDLGPERLAALFEPGRAGEGAAPGYLAEPAIEAWAVPPAYTGEETVYLNRRADAGTLSLPQGTEITIRATGMETAPALDAAPLDGAAAGFTALGGGLHEASGVLARSGSLTVGDPAAPMGAWRLDMVPDAAPEIGFSDDPRPGAARSLEVPFAASDDHGITAAWAVIALADPAPAEQRAEIPPIEFGLPLPISRDTRNVVDVAVQDLTEHPWAGAEVTITLHAEDGAGQVGSAGPRRIRLPERRFTDPLARALAEQRRELLLDYGAAERVLDTVQAVTRFPGEVFKTHTGAYLGVRLALRRLAPTIPEDRVASVAGDVAEFLWRAALSLEAGDLASALERLREAEERLRSALESGTDEEIREAMEELRQAINDYLEEMIRQALQNPESLQQMPQGNQQLSRQDLDELLDQLQRQAESGLRDQARDMLSQLSQMLQNLQMGQGQGQSPGQQALEQLQDLIRRQQQLSDETFDALRQQRRESQQGQRGQRGQQGQSGQQGQGRQPGQQGRPGGEGGEGMRAGRHGENGRLAAEQEALRRALEELAGQLGGGEGMDGASRSLGQAGDAMGRARDDLDQGATGPAVEDQMEALDSLNGAAEALAESIEQGQGQAAASGFGEADGPERDAMDPFDRPAGNNSGNMNGRLRGGVPDQALIDRARELLQELRRRAGERDRPDIELRYFERLLEQF</sequence>
<dbReference type="RefSeq" id="WP_285671623.1">
    <property type="nucleotide sequence ID" value="NZ_BSYI01000013.1"/>
</dbReference>
<comment type="caution">
    <text evidence="4">The sequence shown here is derived from an EMBL/GenBank/DDBJ whole genome shotgun (WGS) entry which is preliminary data.</text>
</comment>
<name>A0ABQ6LHR7_9RHOB</name>
<feature type="region of interest" description="Disordered" evidence="2">
    <location>
        <begin position="731"/>
        <end position="765"/>
    </location>
</feature>
<feature type="compositionally biased region" description="Gly residues" evidence="2">
    <location>
        <begin position="693"/>
        <end position="703"/>
    </location>
</feature>
<dbReference type="Pfam" id="PF13779">
    <property type="entry name" value="DUF4175"/>
    <property type="match status" value="1"/>
</dbReference>
<feature type="compositionally biased region" description="Basic and acidic residues" evidence="2">
    <location>
        <begin position="806"/>
        <end position="816"/>
    </location>
</feature>